<evidence type="ECO:0000313" key="2">
    <source>
        <dbReference type="Proteomes" id="UP001239111"/>
    </source>
</evidence>
<proteinExistence type="predicted"/>
<organism evidence="1 2">
    <name type="scientific">Eretmocerus hayati</name>
    <dbReference type="NCBI Taxonomy" id="131215"/>
    <lineage>
        <taxon>Eukaryota</taxon>
        <taxon>Metazoa</taxon>
        <taxon>Ecdysozoa</taxon>
        <taxon>Arthropoda</taxon>
        <taxon>Hexapoda</taxon>
        <taxon>Insecta</taxon>
        <taxon>Pterygota</taxon>
        <taxon>Neoptera</taxon>
        <taxon>Endopterygota</taxon>
        <taxon>Hymenoptera</taxon>
        <taxon>Apocrita</taxon>
        <taxon>Proctotrupomorpha</taxon>
        <taxon>Chalcidoidea</taxon>
        <taxon>Aphelinidae</taxon>
        <taxon>Aphelininae</taxon>
        <taxon>Eretmocerus</taxon>
    </lineage>
</organism>
<sequence length="229" mass="26724">MILNQTCTEKLQTFHGPSKKYNDSPQQAKDFQRKRKASPKRSAHISKRRRKLEYLNDAARIDDTKSQEKKSEISGMSDDYKTWYIQHFRNTIANGCSTMLASGFNTTMPMKMIIPPANMYGAVDEYNSLYYDGLMDLKECGLFVMKEYPHICGTPDRLARLLNVLEVKCPYTAKDSLIHENIVPYLGRDEDGDNDFIDEMLVKLNRFYEKHFKPAILKKYIYKNTEKFI</sequence>
<protein>
    <submittedName>
        <fullName evidence="1">Uncharacterized protein</fullName>
    </submittedName>
</protein>
<evidence type="ECO:0000313" key="1">
    <source>
        <dbReference type="EMBL" id="KAJ8664947.1"/>
    </source>
</evidence>
<comment type="caution">
    <text evidence="1">The sequence shown here is derived from an EMBL/GenBank/DDBJ whole genome shotgun (WGS) entry which is preliminary data.</text>
</comment>
<dbReference type="EMBL" id="CM056744">
    <property type="protein sequence ID" value="KAJ8664947.1"/>
    <property type="molecule type" value="Genomic_DNA"/>
</dbReference>
<name>A0ACC2N3N9_9HYME</name>
<gene>
    <name evidence="1" type="ORF">QAD02_006609</name>
</gene>
<keyword evidence="2" id="KW-1185">Reference proteome</keyword>
<dbReference type="Proteomes" id="UP001239111">
    <property type="component" value="Chromosome 4"/>
</dbReference>
<accession>A0ACC2N3N9</accession>
<reference evidence="1" key="1">
    <citation type="submission" date="2023-04" db="EMBL/GenBank/DDBJ databases">
        <title>A chromosome-level genome assembly of the parasitoid wasp Eretmocerus hayati.</title>
        <authorList>
            <person name="Zhong Y."/>
            <person name="Liu S."/>
            <person name="Liu Y."/>
        </authorList>
    </citation>
    <scope>NUCLEOTIDE SEQUENCE</scope>
    <source>
        <strain evidence="1">ZJU_SS_LIU_2023</strain>
    </source>
</reference>